<name>A0ABM1SP91_LIMPO</name>
<keyword evidence="5" id="KW-0963">Cytoplasm</keyword>
<dbReference type="SMART" id="SM00913">
    <property type="entry name" value="IBN_N"/>
    <property type="match status" value="1"/>
</dbReference>
<dbReference type="InterPro" id="IPR011989">
    <property type="entry name" value="ARM-like"/>
</dbReference>
<evidence type="ECO:0000256" key="5">
    <source>
        <dbReference type="ARBA" id="ARBA00022490"/>
    </source>
</evidence>
<evidence type="ECO:0000256" key="4">
    <source>
        <dbReference type="ARBA" id="ARBA00022448"/>
    </source>
</evidence>
<dbReference type="InterPro" id="IPR040016">
    <property type="entry name" value="XPO6"/>
</dbReference>
<evidence type="ECO:0000313" key="12">
    <source>
        <dbReference type="RefSeq" id="XP_022245448.1"/>
    </source>
</evidence>
<keyword evidence="10" id="KW-1185">Reference proteome</keyword>
<gene>
    <name evidence="11 12 13" type="primary">LOC106462467</name>
</gene>
<dbReference type="InterPro" id="IPR001494">
    <property type="entry name" value="Importin-beta_N"/>
</dbReference>
<proteinExistence type="inferred from homology"/>
<evidence type="ECO:0000256" key="3">
    <source>
        <dbReference type="ARBA" id="ARBA00009466"/>
    </source>
</evidence>
<dbReference type="RefSeq" id="XP_022245448.1">
    <property type="nucleotide sequence ID" value="XM_022389740.1"/>
</dbReference>
<evidence type="ECO:0000256" key="8">
    <source>
        <dbReference type="SAM" id="MobiDB-lite"/>
    </source>
</evidence>
<dbReference type="Pfam" id="PF08389">
    <property type="entry name" value="Xpo1"/>
    <property type="match status" value="1"/>
</dbReference>
<dbReference type="PANTHER" id="PTHR21452">
    <property type="entry name" value="EXPORTIN-6"/>
    <property type="match status" value="1"/>
</dbReference>
<keyword evidence="4" id="KW-0813">Transport</keyword>
<evidence type="ECO:0000256" key="2">
    <source>
        <dbReference type="ARBA" id="ARBA00004496"/>
    </source>
</evidence>
<organism evidence="10 11">
    <name type="scientific">Limulus polyphemus</name>
    <name type="common">Atlantic horseshoe crab</name>
    <dbReference type="NCBI Taxonomy" id="6850"/>
    <lineage>
        <taxon>Eukaryota</taxon>
        <taxon>Metazoa</taxon>
        <taxon>Ecdysozoa</taxon>
        <taxon>Arthropoda</taxon>
        <taxon>Chelicerata</taxon>
        <taxon>Merostomata</taxon>
        <taxon>Xiphosura</taxon>
        <taxon>Limulidae</taxon>
        <taxon>Limulus</taxon>
    </lineage>
</organism>
<evidence type="ECO:0000313" key="11">
    <source>
        <dbReference type="RefSeq" id="XP_022245447.1"/>
    </source>
</evidence>
<feature type="domain" description="Importin N-terminal" evidence="9">
    <location>
        <begin position="31"/>
        <end position="97"/>
    </location>
</feature>
<dbReference type="InterPro" id="IPR016024">
    <property type="entry name" value="ARM-type_fold"/>
</dbReference>
<evidence type="ECO:0000259" key="9">
    <source>
        <dbReference type="SMART" id="SM00913"/>
    </source>
</evidence>
<keyword evidence="7" id="KW-0539">Nucleus</keyword>
<feature type="compositionally biased region" description="Polar residues" evidence="8">
    <location>
        <begin position="211"/>
        <end position="223"/>
    </location>
</feature>
<evidence type="ECO:0000313" key="10">
    <source>
        <dbReference type="Proteomes" id="UP000694941"/>
    </source>
</evidence>
<feature type="region of interest" description="Disordered" evidence="8">
    <location>
        <begin position="203"/>
        <end position="223"/>
    </location>
</feature>
<dbReference type="Proteomes" id="UP000694941">
    <property type="component" value="Unplaced"/>
</dbReference>
<accession>A0ABM1SP91</accession>
<protein>
    <submittedName>
        <fullName evidence="11 12">Exportin-6-like</fullName>
    </submittedName>
</protein>
<evidence type="ECO:0000256" key="6">
    <source>
        <dbReference type="ARBA" id="ARBA00022927"/>
    </source>
</evidence>
<comment type="similarity">
    <text evidence="3">Belongs to the exportin family.</text>
</comment>
<dbReference type="SUPFAM" id="SSF48371">
    <property type="entry name" value="ARM repeat"/>
    <property type="match status" value="1"/>
</dbReference>
<dbReference type="RefSeq" id="XP_022245449.1">
    <property type="nucleotide sequence ID" value="XM_022389741.1"/>
</dbReference>
<reference evidence="11 12" key="1">
    <citation type="submission" date="2025-05" db="UniProtKB">
        <authorList>
            <consortium name="RefSeq"/>
        </authorList>
    </citation>
    <scope>IDENTIFICATION</scope>
    <source>
        <tissue evidence="11 12">Muscle</tissue>
    </source>
</reference>
<evidence type="ECO:0000256" key="1">
    <source>
        <dbReference type="ARBA" id="ARBA00004123"/>
    </source>
</evidence>
<dbReference type="InterPro" id="IPR013598">
    <property type="entry name" value="Exportin-1/Importin-b-like"/>
</dbReference>
<dbReference type="RefSeq" id="XP_022245447.1">
    <property type="nucleotide sequence ID" value="XM_022389739.1"/>
</dbReference>
<comment type="subcellular location">
    <subcellularLocation>
        <location evidence="2">Cytoplasm</location>
    </subcellularLocation>
    <subcellularLocation>
        <location evidence="1">Nucleus</location>
    </subcellularLocation>
</comment>
<dbReference type="GeneID" id="106462467"/>
<dbReference type="Pfam" id="PF03810">
    <property type="entry name" value="IBN_N"/>
    <property type="match status" value="1"/>
</dbReference>
<sequence length="1153" mass="131958">MSSDQSSLRALESLMTEFFSPSTTNGRKREIEELLNNFSYQEGAWRHSLYFMSNTRNEYVIMYCLTMLEQLINKRWVGMLGQDKGEIRSTLYRFLLSHHSSVPPFIRNKLGKLVVDIGRLDWPHFYPDFFTNILQLTQSSETISVGLMLLQTASEELACPREDLSVSRKEELQRLLLEQVPTVLSIITNILDSVLEKHRHLVTATPPPSPTHGQSADSSQSLFSTSPLHTGSLLSSMFKSLSDKSPFQSLPPLDLESHQLCVQGLNCLAHFLSWIPLSYYITSSLLTTIFHFASFGCDPSLPLPEHMNSDAGTYFPRHTTNKSTLGILAMGCINEIMSKNCVPADFEDFLLQMFQNTFHILQRLTKDIADTTPANVGSAGNNRLSQLDENYIQKFTDFLRLFVSVHLRRFEGNSQFPVLEFLALLFKYTFQQPTLEGFYACLDIWGIFLDYLSTSLKNRHIDSSTIILRYKEALVSLVTQVLKKIQFRYNQANLEELDDETLDDDSETEWQHFLRQSVETVAKVADLIPNETYSIMYPLFQENIDLYFGLEPYVHLQDGSPTRQLCVTAENECRRLHCALRDLSSILQAIGRMADQFIGENFWDRFPTASNIVQRLSQVAVYSNKMRFYTVKTPVPSVLKPDFIEVHAQTLAAIKPFCHWLAQYYNDSFQKNELKDEVVSLITRSVESTIPNITEEVPRKVTHSSAHLLMSITFTVRPSFLFSMGTVKDLYSSASQGKLYSLPIETQQLAYRAISNMLLLPWPNVPDNEQEWDSRSSHHQQFIHALTSPFRQIVESSNFSQDKGAHLQAKPAVKGMIRVLHDLVENITDATSRTKQLCYHSLQETIQCIIPLFPIYLDQPDLSEDILALFLVLFGVLRSQMGLPFAEQTIQTFLSLFSSGQLLSGCITHERSAGCRVVEKFLNLLEKVIQEPGSAFKTFIPSTITLCMDQIYPVIAERPSPEVKQALFELLYQLLLNNWKYFFKTSVVDSLGQAGNEVVENREHFTKIMAAYGQSFLQSDINIFRQNLEALENLHSKWKLYSKGLFRSEMLNQFLNVLLQVLVHKSHDLLQEEIGITIYNMASVDFSNFYHVFLPQFLSSLDGIDNNQKNLLNREFKMDTDLPSFTQSIHRLVNDIRYYRLCNTSLPAGSVQF</sequence>
<evidence type="ECO:0000256" key="7">
    <source>
        <dbReference type="ARBA" id="ARBA00023242"/>
    </source>
</evidence>
<evidence type="ECO:0000313" key="13">
    <source>
        <dbReference type="RefSeq" id="XP_022245449.1"/>
    </source>
</evidence>
<keyword evidence="6" id="KW-0653">Protein transport</keyword>
<dbReference type="PANTHER" id="PTHR21452:SF4">
    <property type="entry name" value="EXPORTIN-6"/>
    <property type="match status" value="1"/>
</dbReference>
<dbReference type="Gene3D" id="1.25.10.10">
    <property type="entry name" value="Leucine-rich Repeat Variant"/>
    <property type="match status" value="1"/>
</dbReference>